<dbReference type="EMBL" id="JADBGQ010000010">
    <property type="protein sequence ID" value="KAG5375417.1"/>
    <property type="molecule type" value="Genomic_DNA"/>
</dbReference>
<reference evidence="1 2" key="1">
    <citation type="submission" date="2021-03" db="EMBL/GenBank/DDBJ databases">
        <authorList>
            <person name="King G.J."/>
            <person name="Bancroft I."/>
            <person name="Baten A."/>
            <person name="Bloomfield J."/>
            <person name="Borpatragohain P."/>
            <person name="He Z."/>
            <person name="Irish N."/>
            <person name="Irwin J."/>
            <person name="Liu K."/>
            <person name="Mauleon R.P."/>
            <person name="Moore J."/>
            <person name="Morris R."/>
            <person name="Ostergaard L."/>
            <person name="Wang B."/>
            <person name="Wells R."/>
        </authorList>
    </citation>
    <scope>NUCLEOTIDE SEQUENCE [LARGE SCALE GENOMIC DNA]</scope>
    <source>
        <strain evidence="1">R-o-18</strain>
        <tissue evidence="1">Leaf</tissue>
    </source>
</reference>
<protein>
    <submittedName>
        <fullName evidence="1">Uncharacterized protein</fullName>
    </submittedName>
</protein>
<keyword evidence="2" id="KW-1185">Reference proteome</keyword>
<comment type="caution">
    <text evidence="1">The sequence shown here is derived from an EMBL/GenBank/DDBJ whole genome shotgun (WGS) entry which is preliminary data.</text>
</comment>
<organism evidence="1 2">
    <name type="scientific">Brassica rapa subsp. trilocularis</name>
    <dbReference type="NCBI Taxonomy" id="1813537"/>
    <lineage>
        <taxon>Eukaryota</taxon>
        <taxon>Viridiplantae</taxon>
        <taxon>Streptophyta</taxon>
        <taxon>Embryophyta</taxon>
        <taxon>Tracheophyta</taxon>
        <taxon>Spermatophyta</taxon>
        <taxon>Magnoliopsida</taxon>
        <taxon>eudicotyledons</taxon>
        <taxon>Gunneridae</taxon>
        <taxon>Pentapetalae</taxon>
        <taxon>rosids</taxon>
        <taxon>malvids</taxon>
        <taxon>Brassicales</taxon>
        <taxon>Brassicaceae</taxon>
        <taxon>Brassiceae</taxon>
        <taxon>Brassica</taxon>
    </lineage>
</organism>
<evidence type="ECO:0000313" key="1">
    <source>
        <dbReference type="EMBL" id="KAG5375417.1"/>
    </source>
</evidence>
<name>A0ABQ7KN85_BRACM</name>
<evidence type="ECO:0000313" key="2">
    <source>
        <dbReference type="Proteomes" id="UP000823674"/>
    </source>
</evidence>
<accession>A0ABQ7KN85</accession>
<gene>
    <name evidence="1" type="primary">A10p011190.1_BraROA</name>
    <name evidence="1" type="ORF">IGI04_040013</name>
</gene>
<dbReference type="Proteomes" id="UP000823674">
    <property type="component" value="Chromosome A10"/>
</dbReference>
<sequence>MQQGMWTPMCRHACDRTHVGRHIGDRVAHSYWPTTSICIQLPWFTFTHSDTPSTKENVAREGEKKEASFEGRPEVKECSFRVLISPDQFIQDIEVGFWDLTSRYQDEDLEGIKGFGQHPESK</sequence>
<proteinExistence type="predicted"/>